<dbReference type="AlphaFoldDB" id="A0A9P4QIJ6"/>
<comment type="caution">
    <text evidence="2">The sequence shown here is derived from an EMBL/GenBank/DDBJ whole genome shotgun (WGS) entry which is preliminary data.</text>
</comment>
<dbReference type="EMBL" id="ML996302">
    <property type="protein sequence ID" value="KAF2727967.1"/>
    <property type="molecule type" value="Genomic_DNA"/>
</dbReference>
<reference evidence="2" key="1">
    <citation type="journal article" date="2020" name="Stud. Mycol.">
        <title>101 Dothideomycetes genomes: a test case for predicting lifestyles and emergence of pathogens.</title>
        <authorList>
            <person name="Haridas S."/>
            <person name="Albert R."/>
            <person name="Binder M."/>
            <person name="Bloem J."/>
            <person name="Labutti K."/>
            <person name="Salamov A."/>
            <person name="Andreopoulos B."/>
            <person name="Baker S."/>
            <person name="Barry K."/>
            <person name="Bills G."/>
            <person name="Bluhm B."/>
            <person name="Cannon C."/>
            <person name="Castanera R."/>
            <person name="Culley D."/>
            <person name="Daum C."/>
            <person name="Ezra D."/>
            <person name="Gonzalez J."/>
            <person name="Henrissat B."/>
            <person name="Kuo A."/>
            <person name="Liang C."/>
            <person name="Lipzen A."/>
            <person name="Lutzoni F."/>
            <person name="Magnuson J."/>
            <person name="Mondo S."/>
            <person name="Nolan M."/>
            <person name="Ohm R."/>
            <person name="Pangilinan J."/>
            <person name="Park H.-J."/>
            <person name="Ramirez L."/>
            <person name="Alfaro M."/>
            <person name="Sun H."/>
            <person name="Tritt A."/>
            <person name="Yoshinaga Y."/>
            <person name="Zwiers L.-H."/>
            <person name="Turgeon B."/>
            <person name="Goodwin S."/>
            <person name="Spatafora J."/>
            <person name="Crous P."/>
            <person name="Grigoriev I."/>
        </authorList>
    </citation>
    <scope>NUCLEOTIDE SEQUENCE</scope>
    <source>
        <strain evidence="2">CBS 125425</strain>
    </source>
</reference>
<accession>A0A9P4QIJ6</accession>
<feature type="compositionally biased region" description="Basic and acidic residues" evidence="1">
    <location>
        <begin position="108"/>
        <end position="119"/>
    </location>
</feature>
<evidence type="ECO:0000313" key="3">
    <source>
        <dbReference type="Proteomes" id="UP000799444"/>
    </source>
</evidence>
<feature type="region of interest" description="Disordered" evidence="1">
    <location>
        <begin position="96"/>
        <end position="129"/>
    </location>
</feature>
<organism evidence="2 3">
    <name type="scientific">Polyplosphaeria fusca</name>
    <dbReference type="NCBI Taxonomy" id="682080"/>
    <lineage>
        <taxon>Eukaryota</taxon>
        <taxon>Fungi</taxon>
        <taxon>Dikarya</taxon>
        <taxon>Ascomycota</taxon>
        <taxon>Pezizomycotina</taxon>
        <taxon>Dothideomycetes</taxon>
        <taxon>Pleosporomycetidae</taxon>
        <taxon>Pleosporales</taxon>
        <taxon>Tetraplosphaeriaceae</taxon>
        <taxon>Polyplosphaeria</taxon>
    </lineage>
</organism>
<protein>
    <submittedName>
        <fullName evidence="2">Uncharacterized protein</fullName>
    </submittedName>
</protein>
<feature type="compositionally biased region" description="Polar residues" evidence="1">
    <location>
        <begin position="120"/>
        <end position="129"/>
    </location>
</feature>
<evidence type="ECO:0000313" key="2">
    <source>
        <dbReference type="EMBL" id="KAF2727967.1"/>
    </source>
</evidence>
<evidence type="ECO:0000256" key="1">
    <source>
        <dbReference type="SAM" id="MobiDB-lite"/>
    </source>
</evidence>
<proteinExistence type="predicted"/>
<keyword evidence="3" id="KW-1185">Reference proteome</keyword>
<dbReference type="Proteomes" id="UP000799444">
    <property type="component" value="Unassembled WGS sequence"/>
</dbReference>
<name>A0A9P4QIJ6_9PLEO</name>
<gene>
    <name evidence="2" type="ORF">EJ04DRAFT_557061</name>
</gene>
<sequence length="213" mass="22886">MARPHQRCSPNVVRPARSRNPTMHAPISPSHAARQAIPSSCCWHTWATAPIALTVTSRTHAEGRPALVRNPTSSQHLNCHSTIMPSIQSNVLTDSPKVSPVAAYPPRSEPRPSKHREQASESTHVHGNTASAPPCILSARPSFHSTCDCPAPHFTLGIALGPLGTTLVFRSQTINTIGAPLGLSRALMPEQFVSSGFMDSSSSMHWRTLLVSS</sequence>
<feature type="region of interest" description="Disordered" evidence="1">
    <location>
        <begin position="1"/>
        <end position="31"/>
    </location>
</feature>